<feature type="transmembrane region" description="Helical" evidence="5">
    <location>
        <begin position="196"/>
        <end position="229"/>
    </location>
</feature>
<reference evidence="7 8" key="1">
    <citation type="submission" date="2020-06" db="EMBL/GenBank/DDBJ databases">
        <title>Pseudomonas eucalypticola sp. nov., an endophyte of Eucalyptus dunnii leaves with biocontrol ability of eucalyptus leaf blight.</title>
        <authorList>
            <person name="Liu Y."/>
            <person name="Song Z."/>
            <person name="Zeng H."/>
            <person name="Lu M."/>
            <person name="Wang X."/>
            <person name="Lian X."/>
            <person name="Zhang Q."/>
        </authorList>
    </citation>
    <scope>NUCLEOTIDE SEQUENCE [LARGE SCALE GENOMIC DNA]</scope>
    <source>
        <strain evidence="7 8">NP-1</strain>
    </source>
</reference>
<dbReference type="KEGG" id="pez:HWQ56_02545"/>
<evidence type="ECO:0000256" key="2">
    <source>
        <dbReference type="ARBA" id="ARBA00022692"/>
    </source>
</evidence>
<comment type="subcellular location">
    <subcellularLocation>
        <location evidence="1">Membrane</location>
        <topology evidence="1">Multi-pass membrane protein</topology>
    </subcellularLocation>
</comment>
<feature type="transmembrane region" description="Helical" evidence="5">
    <location>
        <begin position="344"/>
        <end position="361"/>
    </location>
</feature>
<feature type="transmembrane region" description="Helical" evidence="5">
    <location>
        <begin position="235"/>
        <end position="253"/>
    </location>
</feature>
<sequence length="401" mass="43835">MSTLVPSLPANRRICELLIQYVLPLGWVMLLTSLFWVGNRSAVHTLFYVLLALPTLVVVVLRPGLLKPLAGNSLFIAFVLFSVYIFISQFWATGIDGFDDGFKRPFYLGLLLFSAGLMNHVDAPRFILSTRAAAVLAAVCAVGSLLWFMWAPRPIDGRLTGYGALENPLLTAHVLGAFAAYWLASWMLAPRMLDALSLLCLAALGAAILATGSRTPMVGLSAAVLWLLVVGNRRRALLLVGLVAALLLVLLAVDPAQITQRGVSYRPSIWAESLHQISLKPLLGYGYGTSMTVSIPELQNVTFADPHNIELGVLYSAGIVGLVLWLGLYGAAARWCWQLRHDPLMVIASTWLVYGFAAGLTEGNAFFSRPKEHWFLIWIPMAMVYGRALALHLKARQPHGS</sequence>
<evidence type="ECO:0000313" key="7">
    <source>
        <dbReference type="EMBL" id="QKZ02738.1"/>
    </source>
</evidence>
<evidence type="ECO:0000256" key="1">
    <source>
        <dbReference type="ARBA" id="ARBA00004141"/>
    </source>
</evidence>
<keyword evidence="3 5" id="KW-1133">Transmembrane helix</keyword>
<organism evidence="7 8">
    <name type="scientific">Pseudomonas eucalypticola</name>
    <dbReference type="NCBI Taxonomy" id="2599595"/>
    <lineage>
        <taxon>Bacteria</taxon>
        <taxon>Pseudomonadati</taxon>
        <taxon>Pseudomonadota</taxon>
        <taxon>Gammaproteobacteria</taxon>
        <taxon>Pseudomonadales</taxon>
        <taxon>Pseudomonadaceae</taxon>
        <taxon>Pseudomonas</taxon>
    </lineage>
</organism>
<dbReference type="InterPro" id="IPR051533">
    <property type="entry name" value="WaaL-like"/>
</dbReference>
<name>A0A7D5D4P2_9PSED</name>
<dbReference type="PANTHER" id="PTHR37422">
    <property type="entry name" value="TEICHURONIC ACID BIOSYNTHESIS PROTEIN TUAE"/>
    <property type="match status" value="1"/>
</dbReference>
<gene>
    <name evidence="7" type="ORF">HWQ56_02545</name>
</gene>
<dbReference type="RefSeq" id="WP_176569712.1">
    <property type="nucleotide sequence ID" value="NZ_CP056030.1"/>
</dbReference>
<feature type="transmembrane region" description="Helical" evidence="5">
    <location>
        <begin position="313"/>
        <end position="332"/>
    </location>
</feature>
<dbReference type="InterPro" id="IPR007016">
    <property type="entry name" value="O-antigen_ligase-rel_domated"/>
</dbReference>
<dbReference type="EMBL" id="CP056030">
    <property type="protein sequence ID" value="QKZ02738.1"/>
    <property type="molecule type" value="Genomic_DNA"/>
</dbReference>
<evidence type="ECO:0000256" key="4">
    <source>
        <dbReference type="ARBA" id="ARBA00023136"/>
    </source>
</evidence>
<feature type="transmembrane region" description="Helical" evidence="5">
    <location>
        <begin position="373"/>
        <end position="393"/>
    </location>
</feature>
<feature type="transmembrane region" description="Helical" evidence="5">
    <location>
        <begin position="73"/>
        <end position="92"/>
    </location>
</feature>
<protein>
    <submittedName>
        <fullName evidence="7">O-antigen ligase family protein</fullName>
    </submittedName>
</protein>
<proteinExistence type="predicted"/>
<evidence type="ECO:0000256" key="3">
    <source>
        <dbReference type="ARBA" id="ARBA00022989"/>
    </source>
</evidence>
<keyword evidence="8" id="KW-1185">Reference proteome</keyword>
<dbReference type="GO" id="GO:0016020">
    <property type="term" value="C:membrane"/>
    <property type="evidence" value="ECO:0007669"/>
    <property type="project" value="UniProtKB-SubCell"/>
</dbReference>
<dbReference type="PANTHER" id="PTHR37422:SF13">
    <property type="entry name" value="LIPOPOLYSACCHARIDE BIOSYNTHESIS PROTEIN PA4999-RELATED"/>
    <property type="match status" value="1"/>
</dbReference>
<feature type="transmembrane region" description="Helical" evidence="5">
    <location>
        <begin position="17"/>
        <end position="36"/>
    </location>
</feature>
<keyword evidence="7" id="KW-0436">Ligase</keyword>
<feature type="domain" description="O-antigen ligase-related" evidence="6">
    <location>
        <begin position="200"/>
        <end position="326"/>
    </location>
</feature>
<feature type="transmembrane region" description="Helical" evidence="5">
    <location>
        <begin position="42"/>
        <end position="61"/>
    </location>
</feature>
<dbReference type="Proteomes" id="UP000509568">
    <property type="component" value="Chromosome"/>
</dbReference>
<evidence type="ECO:0000259" key="6">
    <source>
        <dbReference type="Pfam" id="PF04932"/>
    </source>
</evidence>
<evidence type="ECO:0000313" key="8">
    <source>
        <dbReference type="Proteomes" id="UP000509568"/>
    </source>
</evidence>
<dbReference type="Pfam" id="PF04932">
    <property type="entry name" value="Wzy_C"/>
    <property type="match status" value="1"/>
</dbReference>
<feature type="transmembrane region" description="Helical" evidence="5">
    <location>
        <begin position="133"/>
        <end position="150"/>
    </location>
</feature>
<keyword evidence="2 5" id="KW-0812">Transmembrane</keyword>
<feature type="transmembrane region" description="Helical" evidence="5">
    <location>
        <begin position="170"/>
        <end position="189"/>
    </location>
</feature>
<evidence type="ECO:0000256" key="5">
    <source>
        <dbReference type="SAM" id="Phobius"/>
    </source>
</evidence>
<accession>A0A7D5D4P2</accession>
<dbReference type="AlphaFoldDB" id="A0A7D5D4P2"/>
<dbReference type="GO" id="GO:0016874">
    <property type="term" value="F:ligase activity"/>
    <property type="evidence" value="ECO:0007669"/>
    <property type="project" value="UniProtKB-KW"/>
</dbReference>
<keyword evidence="4 5" id="KW-0472">Membrane</keyword>